<dbReference type="SUPFAM" id="SSF56281">
    <property type="entry name" value="Metallo-hydrolase/oxidoreductase"/>
    <property type="match status" value="1"/>
</dbReference>
<evidence type="ECO:0000259" key="1">
    <source>
        <dbReference type="SMART" id="SM00849"/>
    </source>
</evidence>
<feature type="domain" description="Metallo-beta-lactamase" evidence="1">
    <location>
        <begin position="17"/>
        <end position="225"/>
    </location>
</feature>
<dbReference type="InterPro" id="IPR036866">
    <property type="entry name" value="RibonucZ/Hydroxyglut_hydro"/>
</dbReference>
<reference evidence="2 3" key="1">
    <citation type="submission" date="2011-04" db="EMBL/GenBank/DDBJ databases">
        <title>Complete sequence of Cellulomonas fimi ATCC 484.</title>
        <authorList>
            <consortium name="US DOE Joint Genome Institute"/>
            <person name="Lucas S."/>
            <person name="Han J."/>
            <person name="Lapidus A."/>
            <person name="Cheng J.-F."/>
            <person name="Goodwin L."/>
            <person name="Pitluck S."/>
            <person name="Peters L."/>
            <person name="Chertkov O."/>
            <person name="Detter J.C."/>
            <person name="Han C."/>
            <person name="Tapia R."/>
            <person name="Land M."/>
            <person name="Hauser L."/>
            <person name="Kyrpides N."/>
            <person name="Ivanova N."/>
            <person name="Ovchinnikova G."/>
            <person name="Pagani I."/>
            <person name="Mead D."/>
            <person name="Brumm P."/>
            <person name="Woyke T."/>
        </authorList>
    </citation>
    <scope>NUCLEOTIDE SEQUENCE [LARGE SCALE GENOMIC DNA]</scope>
    <source>
        <strain evidence="3">ATCC 484 / DSM 20113 / JCM 1341 / NBRC 15513 / NCIMB 8980 / NCTC 7547</strain>
    </source>
</reference>
<organism evidence="2 3">
    <name type="scientific">Cellulomonas fimi (strain ATCC 484 / DSM 20113 / JCM 1341 / CCUG 24087 / LMG 16345 / NBRC 15513 / NCIMB 8980 / NCTC 7547 / NRS-133)</name>
    <dbReference type="NCBI Taxonomy" id="590998"/>
    <lineage>
        <taxon>Bacteria</taxon>
        <taxon>Bacillati</taxon>
        <taxon>Actinomycetota</taxon>
        <taxon>Actinomycetes</taxon>
        <taxon>Micrococcales</taxon>
        <taxon>Cellulomonadaceae</taxon>
        <taxon>Cellulomonas</taxon>
    </lineage>
</organism>
<proteinExistence type="predicted"/>
<dbReference type="InterPro" id="IPR001279">
    <property type="entry name" value="Metallo-B-lactamas"/>
</dbReference>
<gene>
    <name evidence="2" type="ordered locus">Celf_1222</name>
</gene>
<dbReference type="CDD" id="cd07721">
    <property type="entry name" value="yflN-like_MBL-fold"/>
    <property type="match status" value="1"/>
</dbReference>
<dbReference type="HOGENOM" id="CLU_030571_2_3_11"/>
<dbReference type="PANTHER" id="PTHR42951">
    <property type="entry name" value="METALLO-BETA-LACTAMASE DOMAIN-CONTAINING"/>
    <property type="match status" value="1"/>
</dbReference>
<dbReference type="PANTHER" id="PTHR42951:SF14">
    <property type="entry name" value="METALLO-BETA-LACTAMASE SUPERFAMILY PROTEIN"/>
    <property type="match status" value="1"/>
</dbReference>
<dbReference type="Proteomes" id="UP000008460">
    <property type="component" value="Chromosome"/>
</dbReference>
<dbReference type="STRING" id="590998.Celf_1222"/>
<dbReference type="Gene3D" id="3.60.15.10">
    <property type="entry name" value="Ribonuclease Z/Hydroxyacylglutathione hydrolase-like"/>
    <property type="match status" value="1"/>
</dbReference>
<dbReference type="SMART" id="SM00849">
    <property type="entry name" value="Lactamase_B"/>
    <property type="match status" value="1"/>
</dbReference>
<dbReference type="InterPro" id="IPR050855">
    <property type="entry name" value="NDM-1-like"/>
</dbReference>
<keyword evidence="3" id="KW-1185">Reference proteome</keyword>
<accession>F4H405</accession>
<dbReference type="KEGG" id="cfi:Celf_1222"/>
<evidence type="ECO:0000313" key="2">
    <source>
        <dbReference type="EMBL" id="AEE45357.1"/>
    </source>
</evidence>
<sequence length="246" mass="25999">MIVDLVADGVARVYAGRTACYVVAADDGVTLVDAGLPAMWRATGEAVRLLGATPREVRALVVTHGHFDHVGFARRAVETLGVRVWAHEADAALLEHPYRYDHGRPRSRYLVRHPRALPGLLAMAARGALAVPGVSPTDLVCEDAVLDVPGRPRAVHCPGHTDGHLALHLPDRGVLLTGDALVTLDPYTGRTGPRVVARAGTKDAQVALDSLGRLPTGRHTVLPGHGEPWTGEVADAVRAAREAGVA</sequence>
<dbReference type="RefSeq" id="WP_013770383.1">
    <property type="nucleotide sequence ID" value="NC_015514.1"/>
</dbReference>
<dbReference type="EMBL" id="CP002666">
    <property type="protein sequence ID" value="AEE45357.1"/>
    <property type="molecule type" value="Genomic_DNA"/>
</dbReference>
<protein>
    <recommendedName>
        <fullName evidence="1">Metallo-beta-lactamase domain-containing protein</fullName>
    </recommendedName>
</protein>
<evidence type="ECO:0000313" key="3">
    <source>
        <dbReference type="Proteomes" id="UP000008460"/>
    </source>
</evidence>
<dbReference type="eggNOG" id="COG0491">
    <property type="taxonomic scope" value="Bacteria"/>
</dbReference>
<name>F4H405_CELFA</name>
<dbReference type="AlphaFoldDB" id="F4H405"/>
<dbReference type="Pfam" id="PF00753">
    <property type="entry name" value="Lactamase_B"/>
    <property type="match status" value="1"/>
</dbReference>